<keyword evidence="2" id="KW-1185">Reference proteome</keyword>
<dbReference type="OrthoDB" id="3032860at2759"/>
<evidence type="ECO:0008006" key="3">
    <source>
        <dbReference type="Google" id="ProtNLM"/>
    </source>
</evidence>
<sequence>MSSALVNCVPVLTGANWIEWSDAIKAFLMSQGVWYVMEDSPPAATDAAATKTWRDDKYKAMGNILLRVSPQIWSTIQDATGAKERPCSINIVIRVGKAKDPYFNICGVFPSWDIGVNITIWAGPMGPLVPQQHYWARQLPGSDFHDYKALPSQFLSHLQLISLLIHQY</sequence>
<dbReference type="EMBL" id="ML180416">
    <property type="protein sequence ID" value="THU77510.1"/>
    <property type="molecule type" value="Genomic_DNA"/>
</dbReference>
<protein>
    <recommendedName>
        <fullName evidence="3">DUF4219 domain-containing protein</fullName>
    </recommendedName>
</protein>
<gene>
    <name evidence="1" type="ORF">K435DRAFT_877745</name>
</gene>
<evidence type="ECO:0000313" key="2">
    <source>
        <dbReference type="Proteomes" id="UP000297245"/>
    </source>
</evidence>
<reference evidence="1 2" key="1">
    <citation type="journal article" date="2019" name="Nat. Ecol. Evol.">
        <title>Megaphylogeny resolves global patterns of mushroom evolution.</title>
        <authorList>
            <person name="Varga T."/>
            <person name="Krizsan K."/>
            <person name="Foldi C."/>
            <person name="Dima B."/>
            <person name="Sanchez-Garcia M."/>
            <person name="Sanchez-Ramirez S."/>
            <person name="Szollosi G.J."/>
            <person name="Szarkandi J.G."/>
            <person name="Papp V."/>
            <person name="Albert L."/>
            <person name="Andreopoulos W."/>
            <person name="Angelini C."/>
            <person name="Antonin V."/>
            <person name="Barry K.W."/>
            <person name="Bougher N.L."/>
            <person name="Buchanan P."/>
            <person name="Buyck B."/>
            <person name="Bense V."/>
            <person name="Catcheside P."/>
            <person name="Chovatia M."/>
            <person name="Cooper J."/>
            <person name="Damon W."/>
            <person name="Desjardin D."/>
            <person name="Finy P."/>
            <person name="Geml J."/>
            <person name="Haridas S."/>
            <person name="Hughes K."/>
            <person name="Justo A."/>
            <person name="Karasinski D."/>
            <person name="Kautmanova I."/>
            <person name="Kiss B."/>
            <person name="Kocsube S."/>
            <person name="Kotiranta H."/>
            <person name="LaButti K.M."/>
            <person name="Lechner B.E."/>
            <person name="Liimatainen K."/>
            <person name="Lipzen A."/>
            <person name="Lukacs Z."/>
            <person name="Mihaltcheva S."/>
            <person name="Morgado L.N."/>
            <person name="Niskanen T."/>
            <person name="Noordeloos M.E."/>
            <person name="Ohm R.A."/>
            <person name="Ortiz-Santana B."/>
            <person name="Ovrebo C."/>
            <person name="Racz N."/>
            <person name="Riley R."/>
            <person name="Savchenko A."/>
            <person name="Shiryaev A."/>
            <person name="Soop K."/>
            <person name="Spirin V."/>
            <person name="Szebenyi C."/>
            <person name="Tomsovsky M."/>
            <person name="Tulloss R.E."/>
            <person name="Uehling J."/>
            <person name="Grigoriev I.V."/>
            <person name="Vagvolgyi C."/>
            <person name="Papp T."/>
            <person name="Martin F.M."/>
            <person name="Miettinen O."/>
            <person name="Hibbett D.S."/>
            <person name="Nagy L.G."/>
        </authorList>
    </citation>
    <scope>NUCLEOTIDE SEQUENCE [LARGE SCALE GENOMIC DNA]</scope>
    <source>
        <strain evidence="1 2">CBS 962.96</strain>
    </source>
</reference>
<organism evidence="1 2">
    <name type="scientific">Dendrothele bispora (strain CBS 962.96)</name>
    <dbReference type="NCBI Taxonomy" id="1314807"/>
    <lineage>
        <taxon>Eukaryota</taxon>
        <taxon>Fungi</taxon>
        <taxon>Dikarya</taxon>
        <taxon>Basidiomycota</taxon>
        <taxon>Agaricomycotina</taxon>
        <taxon>Agaricomycetes</taxon>
        <taxon>Agaricomycetidae</taxon>
        <taxon>Agaricales</taxon>
        <taxon>Agaricales incertae sedis</taxon>
        <taxon>Dendrothele</taxon>
    </lineage>
</organism>
<evidence type="ECO:0000313" key="1">
    <source>
        <dbReference type="EMBL" id="THU77510.1"/>
    </source>
</evidence>
<proteinExistence type="predicted"/>
<dbReference type="AlphaFoldDB" id="A0A4S8KPI0"/>
<dbReference type="Proteomes" id="UP000297245">
    <property type="component" value="Unassembled WGS sequence"/>
</dbReference>
<name>A0A4S8KPI0_DENBC</name>
<accession>A0A4S8KPI0</accession>